<evidence type="ECO:0000256" key="6">
    <source>
        <dbReference type="ARBA" id="ARBA00022833"/>
    </source>
</evidence>
<evidence type="ECO:0000313" key="12">
    <source>
        <dbReference type="EMBL" id="CEK71377.1"/>
    </source>
</evidence>
<dbReference type="Gene3D" id="1.10.533.10">
    <property type="entry name" value="Death Domain, Fas"/>
    <property type="match status" value="1"/>
</dbReference>
<evidence type="ECO:0000256" key="10">
    <source>
        <dbReference type="SAM" id="Phobius"/>
    </source>
</evidence>
<dbReference type="Pfam" id="PF03134">
    <property type="entry name" value="TB2_DP1_HVA22"/>
    <property type="match status" value="2"/>
</dbReference>
<sequence>MAACPQTFEECTDRLDKFLHGSRIGIFREFFRIIERNIQVRRLNIVLGFLACLGLFFLASDGAHFLCNFIGFVYPACVIIWTVEQRYLQLNSKKWLTYCVIYHTFSFLEYFLLFESSYWRLFSLLKCITLSLCFLPAPWNGSESMYHQYIHPFLQSHQHAINTYLLWAWESTSKGIPPFVVLYCAYMWGFQFLCNILGFIYPAYISLISLMNEPEMDKLCWLTYWIVYSGCGLLEYVFSGIPLFYPLKFVMLGVYFLEPLAQTSLYDLGQRLILQYKPMKSANRLCHNIVHFFLKSHQTSQGIRVNQRNRVSQHGPSLSNMTPKKIKNTVAKEQVAVDPLEVNLYLLSSVAQAVLDMDVEVQQLKKAIELKLARDGPGQNFASAEDMLQAVFDLAVNNEDDEDGSSVDKMIGQDEDDDRLSIPHSYNFDGEDNPIPEKVIEENRLLKDQRLCKICMTEEVEMVFVPCGHLVCCYQCSRVMTICPICRMEIENYIRAYMS</sequence>
<keyword evidence="8 10" id="KW-0472">Membrane</keyword>
<feature type="transmembrane region" description="Helical" evidence="10">
    <location>
        <begin position="180"/>
        <end position="205"/>
    </location>
</feature>
<dbReference type="PANTHER" id="PTHR12300:SF161">
    <property type="entry name" value="RECEPTOR EXPRESSION-ENHANCING PROTEIN"/>
    <property type="match status" value="1"/>
</dbReference>
<protein>
    <recommendedName>
        <fullName evidence="11">RING-type domain-containing protein</fullName>
    </recommendedName>
</protein>
<dbReference type="SMART" id="SM00184">
    <property type="entry name" value="RING"/>
    <property type="match status" value="1"/>
</dbReference>
<evidence type="ECO:0000259" key="11">
    <source>
        <dbReference type="PROSITE" id="PS50089"/>
    </source>
</evidence>
<dbReference type="Pfam" id="PF13920">
    <property type="entry name" value="zf-C3HC4_3"/>
    <property type="match status" value="1"/>
</dbReference>
<evidence type="ECO:0000256" key="1">
    <source>
        <dbReference type="ARBA" id="ARBA00004141"/>
    </source>
</evidence>
<dbReference type="InterPro" id="IPR011029">
    <property type="entry name" value="DEATH-like_dom_sf"/>
</dbReference>
<comment type="subcellular location">
    <subcellularLocation>
        <location evidence="1">Membrane</location>
        <topology evidence="1">Multi-pass membrane protein</topology>
    </subcellularLocation>
</comment>
<evidence type="ECO:0000256" key="7">
    <source>
        <dbReference type="ARBA" id="ARBA00022989"/>
    </source>
</evidence>
<keyword evidence="3 10" id="KW-0812">Transmembrane</keyword>
<organism evidence="12">
    <name type="scientific">Arion vulgaris</name>
    <dbReference type="NCBI Taxonomy" id="1028688"/>
    <lineage>
        <taxon>Eukaryota</taxon>
        <taxon>Metazoa</taxon>
        <taxon>Spiralia</taxon>
        <taxon>Lophotrochozoa</taxon>
        <taxon>Mollusca</taxon>
        <taxon>Gastropoda</taxon>
        <taxon>Heterobranchia</taxon>
        <taxon>Euthyneura</taxon>
        <taxon>Panpulmonata</taxon>
        <taxon>Eupulmonata</taxon>
        <taxon>Stylommatophora</taxon>
        <taxon>Helicina</taxon>
        <taxon>Arionoidea</taxon>
        <taxon>Arionidae</taxon>
        <taxon>Arion</taxon>
    </lineage>
</organism>
<name>A0A0B6ZSN7_9EUPU</name>
<dbReference type="Gene3D" id="1.10.1170.10">
    <property type="entry name" value="Inhibitor Of Apoptosis Protein (2mihbC-IAP-1), Chain A"/>
    <property type="match status" value="1"/>
</dbReference>
<feature type="transmembrane region" description="Helical" evidence="10">
    <location>
        <begin position="65"/>
        <end position="83"/>
    </location>
</feature>
<evidence type="ECO:0000256" key="8">
    <source>
        <dbReference type="ARBA" id="ARBA00023136"/>
    </source>
</evidence>
<dbReference type="PANTHER" id="PTHR12300">
    <property type="entry name" value="HVA22-LIKE PROTEINS"/>
    <property type="match status" value="1"/>
</dbReference>
<feature type="transmembrane region" description="Helical" evidence="10">
    <location>
        <begin position="95"/>
        <end position="113"/>
    </location>
</feature>
<proteinExistence type="inferred from homology"/>
<keyword evidence="7 10" id="KW-1133">Transmembrane helix</keyword>
<keyword evidence="6" id="KW-0862">Zinc</keyword>
<accession>A0A0B6ZSN7</accession>
<gene>
    <name evidence="12" type="primary">ORF78127</name>
</gene>
<keyword evidence="4" id="KW-0479">Metal-binding</keyword>
<dbReference type="InterPro" id="IPR001841">
    <property type="entry name" value="Znf_RING"/>
</dbReference>
<dbReference type="GO" id="GO:0016020">
    <property type="term" value="C:membrane"/>
    <property type="evidence" value="ECO:0007669"/>
    <property type="project" value="UniProtKB-SubCell"/>
</dbReference>
<evidence type="ECO:0000256" key="5">
    <source>
        <dbReference type="ARBA" id="ARBA00022771"/>
    </source>
</evidence>
<dbReference type="PROSITE" id="PS50089">
    <property type="entry name" value="ZF_RING_2"/>
    <property type="match status" value="1"/>
</dbReference>
<dbReference type="AlphaFoldDB" id="A0A0B6ZSN7"/>
<evidence type="ECO:0000256" key="4">
    <source>
        <dbReference type="ARBA" id="ARBA00022723"/>
    </source>
</evidence>
<feature type="transmembrane region" description="Helical" evidence="10">
    <location>
        <begin position="225"/>
        <end position="245"/>
    </location>
</feature>
<dbReference type="SUPFAM" id="SSF57850">
    <property type="entry name" value="RING/U-box"/>
    <property type="match status" value="1"/>
</dbReference>
<keyword evidence="5 9" id="KW-0863">Zinc-finger</keyword>
<dbReference type="EMBL" id="HACG01024512">
    <property type="protein sequence ID" value="CEK71377.1"/>
    <property type="molecule type" value="Transcribed_RNA"/>
</dbReference>
<comment type="similarity">
    <text evidence="2">Belongs to the DP1 family.</text>
</comment>
<evidence type="ECO:0000256" key="2">
    <source>
        <dbReference type="ARBA" id="ARBA00008573"/>
    </source>
</evidence>
<evidence type="ECO:0000256" key="3">
    <source>
        <dbReference type="ARBA" id="ARBA00022692"/>
    </source>
</evidence>
<dbReference type="InterPro" id="IPR004345">
    <property type="entry name" value="TB2_DP1_HVA22"/>
</dbReference>
<dbReference type="Gene3D" id="1.10.8.10">
    <property type="entry name" value="DNA helicase RuvA subunit, C-terminal domain"/>
    <property type="match status" value="1"/>
</dbReference>
<dbReference type="CDD" id="cd16510">
    <property type="entry name" value="RING-HC_IAPs"/>
    <property type="match status" value="1"/>
</dbReference>
<feature type="transmembrane region" description="Helical" evidence="10">
    <location>
        <begin position="42"/>
        <end position="59"/>
    </location>
</feature>
<reference evidence="12" key="1">
    <citation type="submission" date="2014-12" db="EMBL/GenBank/DDBJ databases">
        <title>Insight into the proteome of Arion vulgaris.</title>
        <authorList>
            <person name="Aradska J."/>
            <person name="Bulat T."/>
            <person name="Smidak R."/>
            <person name="Sarate P."/>
            <person name="Gangsoo J."/>
            <person name="Sialana F."/>
            <person name="Bilban M."/>
            <person name="Lubec G."/>
        </authorList>
    </citation>
    <scope>NUCLEOTIDE SEQUENCE</scope>
    <source>
        <tissue evidence="12">Skin</tissue>
    </source>
</reference>
<evidence type="ECO:0000256" key="9">
    <source>
        <dbReference type="PROSITE-ProRule" id="PRU00175"/>
    </source>
</evidence>
<dbReference type="GO" id="GO:0008270">
    <property type="term" value="F:zinc ion binding"/>
    <property type="evidence" value="ECO:0007669"/>
    <property type="project" value="UniProtKB-KW"/>
</dbReference>
<dbReference type="FunFam" id="1.10.1170.10:FF:000002">
    <property type="entry name" value="Baculoviral IAP repeat containing 7"/>
    <property type="match status" value="1"/>
</dbReference>
<feature type="domain" description="RING-type" evidence="11">
    <location>
        <begin position="452"/>
        <end position="487"/>
    </location>
</feature>